<dbReference type="SUPFAM" id="SSF55811">
    <property type="entry name" value="Nudix"/>
    <property type="match status" value="1"/>
</dbReference>
<sequence>MNTRSIVLVKQSGVIPYRVINGQIEVMLITSSSGKRWVIPKGLIEHDMTPEDSAAKEAWEEAGLLGQVFPDSMGTYEYYKSGYICQVDVFLLQVKTVLENWPEAHKRKRQWVSIPKAIKRVCEPELKLIFGDLSHRFG</sequence>
<name>A0A2G4F2S5_9CYAN</name>
<evidence type="ECO:0000256" key="2">
    <source>
        <dbReference type="ARBA" id="ARBA00022723"/>
    </source>
</evidence>
<evidence type="ECO:0000256" key="3">
    <source>
        <dbReference type="ARBA" id="ARBA00022801"/>
    </source>
</evidence>
<dbReference type="InterPro" id="IPR000086">
    <property type="entry name" value="NUDIX_hydrolase_dom"/>
</dbReference>
<keyword evidence="7" id="KW-1185">Reference proteome</keyword>
<dbReference type="GO" id="GO:0046872">
    <property type="term" value="F:metal ion binding"/>
    <property type="evidence" value="ECO:0007669"/>
    <property type="project" value="UniProtKB-KW"/>
</dbReference>
<dbReference type="AlphaFoldDB" id="A0A2G4F2S5"/>
<organism evidence="6 7">
    <name type="scientific">Tychonema bourrellyi FEM_GT703</name>
    <dbReference type="NCBI Taxonomy" id="2040638"/>
    <lineage>
        <taxon>Bacteria</taxon>
        <taxon>Bacillati</taxon>
        <taxon>Cyanobacteriota</taxon>
        <taxon>Cyanophyceae</taxon>
        <taxon>Oscillatoriophycideae</taxon>
        <taxon>Oscillatoriales</taxon>
        <taxon>Microcoleaceae</taxon>
        <taxon>Tychonema</taxon>
    </lineage>
</organism>
<dbReference type="InterPro" id="IPR047198">
    <property type="entry name" value="DDP-like_NUDIX"/>
</dbReference>
<protein>
    <submittedName>
        <fullName evidence="6">NUDIX domain-containing protein</fullName>
    </submittedName>
</protein>
<evidence type="ECO:0000256" key="1">
    <source>
        <dbReference type="ARBA" id="ARBA00001946"/>
    </source>
</evidence>
<dbReference type="GO" id="GO:0005737">
    <property type="term" value="C:cytoplasm"/>
    <property type="evidence" value="ECO:0007669"/>
    <property type="project" value="TreeGrafter"/>
</dbReference>
<dbReference type="PANTHER" id="PTHR12629">
    <property type="entry name" value="DIPHOSPHOINOSITOL POLYPHOSPHATE PHOSPHOHYDROLASE"/>
    <property type="match status" value="1"/>
</dbReference>
<dbReference type="PROSITE" id="PS51462">
    <property type="entry name" value="NUDIX"/>
    <property type="match status" value="1"/>
</dbReference>
<accession>A0A2G4F2S5</accession>
<comment type="caution">
    <text evidence="6">The sequence shown here is derived from an EMBL/GenBank/DDBJ whole genome shotgun (WGS) entry which is preliminary data.</text>
</comment>
<feature type="domain" description="Nudix hydrolase" evidence="5">
    <location>
        <begin position="7"/>
        <end position="134"/>
    </location>
</feature>
<dbReference type="GO" id="GO:0016462">
    <property type="term" value="F:pyrophosphatase activity"/>
    <property type="evidence" value="ECO:0007669"/>
    <property type="project" value="InterPro"/>
</dbReference>
<gene>
    <name evidence="6" type="ORF">CP500_007415</name>
</gene>
<evidence type="ECO:0000259" key="5">
    <source>
        <dbReference type="PROSITE" id="PS51462"/>
    </source>
</evidence>
<dbReference type="Proteomes" id="UP000226442">
    <property type="component" value="Unassembled WGS sequence"/>
</dbReference>
<dbReference type="InterPro" id="IPR015797">
    <property type="entry name" value="NUDIX_hydrolase-like_dom_sf"/>
</dbReference>
<dbReference type="OrthoDB" id="9816289at2"/>
<dbReference type="EMBL" id="NXIB02000032">
    <property type="protein sequence ID" value="PHX56052.1"/>
    <property type="molecule type" value="Genomic_DNA"/>
</dbReference>
<dbReference type="RefSeq" id="WP_096831824.1">
    <property type="nucleotide sequence ID" value="NZ_NXIB02000032.1"/>
</dbReference>
<keyword evidence="3" id="KW-0378">Hydrolase</keyword>
<evidence type="ECO:0000313" key="7">
    <source>
        <dbReference type="Proteomes" id="UP000226442"/>
    </source>
</evidence>
<evidence type="ECO:0000256" key="4">
    <source>
        <dbReference type="ARBA" id="ARBA00022842"/>
    </source>
</evidence>
<comment type="cofactor">
    <cofactor evidence="1">
        <name>Mg(2+)</name>
        <dbReference type="ChEBI" id="CHEBI:18420"/>
    </cofactor>
</comment>
<evidence type="ECO:0000313" key="6">
    <source>
        <dbReference type="EMBL" id="PHX56052.1"/>
    </source>
</evidence>
<dbReference type="Gene3D" id="3.90.79.10">
    <property type="entry name" value="Nucleoside Triphosphate Pyrophosphohydrolase"/>
    <property type="match status" value="1"/>
</dbReference>
<dbReference type="Pfam" id="PF00293">
    <property type="entry name" value="NUDIX"/>
    <property type="match status" value="1"/>
</dbReference>
<dbReference type="PANTHER" id="PTHR12629:SF0">
    <property type="entry name" value="DIPHOSPHOINOSITOL-POLYPHOSPHATE DIPHOSPHATASE"/>
    <property type="match status" value="1"/>
</dbReference>
<keyword evidence="4" id="KW-0460">Magnesium</keyword>
<proteinExistence type="predicted"/>
<keyword evidence="2" id="KW-0479">Metal-binding</keyword>
<reference evidence="6" key="1">
    <citation type="submission" date="2017-10" db="EMBL/GenBank/DDBJ databases">
        <title>Draft genome sequence of the planktic cyanobacteria Tychonema bourrellyi isolated from alpine lentic freshwater.</title>
        <authorList>
            <person name="Tett A."/>
            <person name="Armanini F."/>
            <person name="Asnicar F."/>
            <person name="Boscaini A."/>
            <person name="Pasolli E."/>
            <person name="Zolfo M."/>
            <person name="Donati C."/>
            <person name="Salmaso N."/>
            <person name="Segata N."/>
        </authorList>
    </citation>
    <scope>NUCLEOTIDE SEQUENCE</scope>
    <source>
        <strain evidence="6">FEM_GT703</strain>
    </source>
</reference>
<dbReference type="CDD" id="cd04666">
    <property type="entry name" value="NUDIX_DIPP2_like_Nudt4"/>
    <property type="match status" value="1"/>
</dbReference>